<dbReference type="EMBL" id="AP014633">
    <property type="protein sequence ID" value="BAP58221.1"/>
    <property type="molecule type" value="Genomic_DNA"/>
</dbReference>
<reference evidence="2 3" key="1">
    <citation type="journal article" date="2014" name="ISME J.">
        <title>Ecophysiology of Thioploca ingrica as revealed by the complete genome sequence supplemented with proteomic evidence.</title>
        <authorList>
            <person name="Kojima H."/>
            <person name="Ogura Y."/>
            <person name="Yamamoto N."/>
            <person name="Togashi T."/>
            <person name="Mori H."/>
            <person name="Watanabe T."/>
            <person name="Nemoto F."/>
            <person name="Kurokawa K."/>
            <person name="Hayashi T."/>
            <person name="Fukui M."/>
        </authorList>
    </citation>
    <scope>NUCLEOTIDE SEQUENCE [LARGE SCALE GENOMIC DNA]</scope>
</reference>
<evidence type="ECO:0000313" key="3">
    <source>
        <dbReference type="Proteomes" id="UP000031623"/>
    </source>
</evidence>
<dbReference type="OrthoDB" id="580912at2"/>
<protein>
    <recommendedName>
        <fullName evidence="4">DUF4139 domain-containing protein</fullName>
    </recommendedName>
</protein>
<keyword evidence="3" id="KW-1185">Reference proteome</keyword>
<sequence length="658" mass="75182">MLPIKKVILFKHGVGYFEREGVVHGDAAIDLYFRTTEMNDVLKSLTVLDLTGGLIASISYESTLSLEEQLKDLAIRLPNKNTLTELLSQIQGAQIAVDIGQKTVQGIVIGIETIQRQTQETVVEQIYISLLVEGATLQSFDLLEAKQIKLLDEDLKKDLQHLLNVLMTTKKKDLKKLTVFSKGEGERTINLSYIVAAPLWKTSYRLLLNDKSSLIQGWALVDNTQDEDWENVALSLVAGLPVSFSHDLYSPRYQPRPVVKVKNELAYAPPKLEKAVYDFTAKEGLLLEAFDLPLEEEEIIGSITNDSLISISNLASSKLSAAERSIPIQTRTVEVSDLFHYEIENPVTVLRQQSALVPILQAPFNSKRVVIYNAEVRANNPLSAILFKNTTSLTLESGPMTVFDNGIYVGEAMLNLLKPNEEQLIPFSVELGCLVSIDPQSDKQNVHQVRIMHGILYLYHYELEYKTYLINNNTERPLDFYLEHRFNQQWELIDTPEPVERTEHFYRFRFDVPSNKTKLFTVTECIEHQTTYALANTSRENLQLWLEKKYIDKKTLRALEGIVQLTEQITQIRQEIKVKESHIQAVFKNQERLRHNLQALGNTEDERSLRERYISQLNQEEDNLAQYQADIETLITQKGLAENNLNLQIKGIDYKAKF</sequence>
<evidence type="ECO:0008006" key="4">
    <source>
        <dbReference type="Google" id="ProtNLM"/>
    </source>
</evidence>
<dbReference type="Proteomes" id="UP000031623">
    <property type="component" value="Chromosome"/>
</dbReference>
<dbReference type="KEGG" id="tig:THII_3924"/>
<proteinExistence type="predicted"/>
<evidence type="ECO:0000256" key="1">
    <source>
        <dbReference type="SAM" id="Coils"/>
    </source>
</evidence>
<evidence type="ECO:0000313" key="2">
    <source>
        <dbReference type="EMBL" id="BAP58221.1"/>
    </source>
</evidence>
<keyword evidence="1" id="KW-0175">Coiled coil</keyword>
<gene>
    <name evidence="2" type="ORF">THII_3924</name>
</gene>
<accession>A0A090BW96</accession>
<dbReference type="AlphaFoldDB" id="A0A090BW96"/>
<dbReference type="HOGENOM" id="CLU_025153_0_0_6"/>
<name>A0A090BW96_9GAMM</name>
<dbReference type="STRING" id="40754.THII_3924"/>
<feature type="coiled-coil region" evidence="1">
    <location>
        <begin position="610"/>
        <end position="644"/>
    </location>
</feature>
<organism evidence="2 3">
    <name type="scientific">Thioploca ingrica</name>
    <dbReference type="NCBI Taxonomy" id="40754"/>
    <lineage>
        <taxon>Bacteria</taxon>
        <taxon>Pseudomonadati</taxon>
        <taxon>Pseudomonadota</taxon>
        <taxon>Gammaproteobacteria</taxon>
        <taxon>Thiotrichales</taxon>
        <taxon>Thiotrichaceae</taxon>
        <taxon>Thioploca</taxon>
    </lineage>
</organism>